<dbReference type="EMBL" id="JBEVCJ010000034">
    <property type="protein sequence ID" value="MET1257083.1"/>
    <property type="molecule type" value="Genomic_DNA"/>
</dbReference>
<dbReference type="Proteomes" id="UP001548189">
    <property type="component" value="Unassembled WGS sequence"/>
</dbReference>
<accession>A0ABV2BYT6</accession>
<comment type="caution">
    <text evidence="1">The sequence shown here is derived from an EMBL/GenBank/DDBJ whole genome shotgun (WGS) entry which is preliminary data.</text>
</comment>
<dbReference type="CDD" id="cd00143">
    <property type="entry name" value="PP2Cc"/>
    <property type="match status" value="1"/>
</dbReference>
<dbReference type="SUPFAM" id="SSF81606">
    <property type="entry name" value="PP2C-like"/>
    <property type="match status" value="1"/>
</dbReference>
<dbReference type="Gene3D" id="3.60.40.10">
    <property type="entry name" value="PPM-type phosphatase domain"/>
    <property type="match status" value="1"/>
</dbReference>
<gene>
    <name evidence="1" type="ORF">ABVT43_18210</name>
</gene>
<dbReference type="InterPro" id="IPR036457">
    <property type="entry name" value="PPM-type-like_dom_sf"/>
</dbReference>
<keyword evidence="2" id="KW-1185">Reference proteome</keyword>
<proteinExistence type="predicted"/>
<dbReference type="InterPro" id="IPR001932">
    <property type="entry name" value="PPM-type_phosphatase-like_dom"/>
</dbReference>
<name>A0ABV2BYT6_9GAMM</name>
<reference evidence="1 2" key="1">
    <citation type="submission" date="2024-06" db="EMBL/GenBank/DDBJ databases">
        <authorList>
            <person name="Li F."/>
        </authorList>
    </citation>
    <scope>NUCLEOTIDE SEQUENCE [LARGE SCALE GENOMIC DNA]</scope>
    <source>
        <strain evidence="1 2">GXAS 311</strain>
    </source>
</reference>
<dbReference type="PANTHER" id="PTHR47992">
    <property type="entry name" value="PROTEIN PHOSPHATASE"/>
    <property type="match status" value="1"/>
</dbReference>
<evidence type="ECO:0000313" key="1">
    <source>
        <dbReference type="EMBL" id="MET1257083.1"/>
    </source>
</evidence>
<organism evidence="1 2">
    <name type="scientific">Aliikangiella maris</name>
    <dbReference type="NCBI Taxonomy" id="3162458"/>
    <lineage>
        <taxon>Bacteria</taxon>
        <taxon>Pseudomonadati</taxon>
        <taxon>Pseudomonadota</taxon>
        <taxon>Gammaproteobacteria</taxon>
        <taxon>Oceanospirillales</taxon>
        <taxon>Pleioneaceae</taxon>
        <taxon>Aliikangiella</taxon>
    </lineage>
</organism>
<dbReference type="Pfam" id="PF13672">
    <property type="entry name" value="PP2C_2"/>
    <property type="match status" value="1"/>
</dbReference>
<protein>
    <submittedName>
        <fullName evidence="1">Protein phosphatase 2C domain-containing protein</fullName>
    </submittedName>
</protein>
<dbReference type="InterPro" id="IPR015655">
    <property type="entry name" value="PP2C"/>
</dbReference>
<dbReference type="PROSITE" id="PS51746">
    <property type="entry name" value="PPM_2"/>
    <property type="match status" value="1"/>
</dbReference>
<evidence type="ECO:0000313" key="2">
    <source>
        <dbReference type="Proteomes" id="UP001548189"/>
    </source>
</evidence>
<sequence length="247" mass="27403">MSFQVETISEQGNFRDNNEDAIAWGVGPQQQFCWMVIADGMGGHQAGEVASEMLLAIFRQAMQQIEVHQLKQLNWAEKLPLLMQSANQQIFQSAQSNKALAGMGTTGVVLVLTSQMYHLAWVGDSRAYQIVDGHLIQKTKDHTAIQYLLDKGVISQADASRSNTRHLLAKAIGTQLNVETDYLSGVRASDDQWFLSTDGLHDFIVDQQLTEQLNLYLEQKNTLKTLIELAIANGSTDNITLGIVKNI</sequence>
<dbReference type="SMART" id="SM00332">
    <property type="entry name" value="PP2Cc"/>
    <property type="match status" value="1"/>
</dbReference>
<dbReference type="SMART" id="SM00331">
    <property type="entry name" value="PP2C_SIG"/>
    <property type="match status" value="1"/>
</dbReference>